<dbReference type="InterPro" id="IPR032675">
    <property type="entry name" value="LRR_dom_sf"/>
</dbReference>
<dbReference type="GO" id="GO:0031146">
    <property type="term" value="P:SCF-dependent proteasomal ubiquitin-dependent protein catabolic process"/>
    <property type="evidence" value="ECO:0007669"/>
    <property type="project" value="TreeGrafter"/>
</dbReference>
<keyword evidence="3" id="KW-1185">Reference proteome</keyword>
<gene>
    <name evidence="2" type="ORF">H072_5736</name>
</gene>
<name>S8AH02_DACHA</name>
<evidence type="ECO:0000313" key="2">
    <source>
        <dbReference type="EMBL" id="EPS40421.1"/>
    </source>
</evidence>
<dbReference type="OMA" id="CFMPPEF"/>
<accession>S8AH02</accession>
<dbReference type="Proteomes" id="UP000015100">
    <property type="component" value="Unassembled WGS sequence"/>
</dbReference>
<evidence type="ECO:0000313" key="3">
    <source>
        <dbReference type="Proteomes" id="UP000015100"/>
    </source>
</evidence>
<feature type="region of interest" description="Disordered" evidence="1">
    <location>
        <begin position="1"/>
        <end position="20"/>
    </location>
</feature>
<dbReference type="OrthoDB" id="408631at2759"/>
<reference evidence="3" key="2">
    <citation type="submission" date="2013-04" db="EMBL/GenBank/DDBJ databases">
        <title>Genomic mechanisms accounting for the adaptation to parasitism in nematode-trapping fungi.</title>
        <authorList>
            <person name="Ahren D.G."/>
        </authorList>
    </citation>
    <scope>NUCLEOTIDE SEQUENCE [LARGE SCALE GENOMIC DNA]</scope>
    <source>
        <strain evidence="3">CBS 200.50</strain>
    </source>
</reference>
<dbReference type="Gene3D" id="3.80.10.10">
    <property type="entry name" value="Ribonuclease Inhibitor"/>
    <property type="match status" value="1"/>
</dbReference>
<comment type="caution">
    <text evidence="2">The sequence shown here is derived from an EMBL/GenBank/DDBJ whole genome shotgun (WGS) entry which is preliminary data.</text>
</comment>
<dbReference type="eggNOG" id="ENOG502S6PB">
    <property type="taxonomic scope" value="Eukaryota"/>
</dbReference>
<dbReference type="AlphaFoldDB" id="S8AH02"/>
<dbReference type="HOGENOM" id="CLU_461516_0_0_1"/>
<dbReference type="GO" id="GO:0019005">
    <property type="term" value="C:SCF ubiquitin ligase complex"/>
    <property type="evidence" value="ECO:0007669"/>
    <property type="project" value="TreeGrafter"/>
</dbReference>
<dbReference type="PANTHER" id="PTHR13318">
    <property type="entry name" value="PARTNER OF PAIRED, ISOFORM B-RELATED"/>
    <property type="match status" value="1"/>
</dbReference>
<protein>
    <recommendedName>
        <fullName evidence="4">F-box domain-containing protein</fullName>
    </recommendedName>
</protein>
<organism evidence="2 3">
    <name type="scientific">Dactylellina haptotyla (strain CBS 200.50)</name>
    <name type="common">Nematode-trapping fungus</name>
    <name type="synonym">Monacrosporium haptotylum</name>
    <dbReference type="NCBI Taxonomy" id="1284197"/>
    <lineage>
        <taxon>Eukaryota</taxon>
        <taxon>Fungi</taxon>
        <taxon>Dikarya</taxon>
        <taxon>Ascomycota</taxon>
        <taxon>Pezizomycotina</taxon>
        <taxon>Orbiliomycetes</taxon>
        <taxon>Orbiliales</taxon>
        <taxon>Orbiliaceae</taxon>
        <taxon>Dactylellina</taxon>
    </lineage>
</organism>
<dbReference type="EMBL" id="AQGS01000369">
    <property type="protein sequence ID" value="EPS40421.1"/>
    <property type="molecule type" value="Genomic_DNA"/>
</dbReference>
<evidence type="ECO:0008006" key="4">
    <source>
        <dbReference type="Google" id="ProtNLM"/>
    </source>
</evidence>
<sequence length="591" mass="66011">MADSLMFGPDQPGLPPSYDEATTRNPVPIIAPYIRREDLFNCSLVCRAWNDSISIELWGEPDACFGFGEKNPLTSFLLFLKTLPQVPTSSRFRVHTLNLERCIADIYITLSSSWFSDLLVLLPELRRLLLPAISFINHSSLLTEPSIKGHLPHSNLYHLNISNLTNTTSKSLVALLTNLTPTLKVLDLSRTNSAGHPDVLRVITSQLQNLKSLKLRWLKLTNEAVGLLARGLQVRVERLDVTGNLLTDDITRDLLDWCFMPPEFEVIVDGGREDARIPAAHDSDDELDAEFGDEEEWMTAKKLQKREYKSLEILVPDMFGNLPPAAGDKGLMHLHVSNNKISAYGVCQLLSSTRLRTLDCGVLQQPLPFGLDADSVQVEPRDISMAIMYYGFRKLRNLRINYRAVVFNATTGTQGAANVLDISKLPRLKILALTDAPSSTADSTFIESLKGFLDKLPETPSNLRTVVLELGDPEATEMGFYGAAAAFTGKETTSFFELSKDDFSFFEDERNVPDQTSLVTVENQEGTRIVGVQNEQVDVLDIITQWRERSRQEGRTWRGVIRILRDLGGTEVSERGIEGNRWGVLVSESGM</sequence>
<reference evidence="2 3" key="1">
    <citation type="journal article" date="2013" name="PLoS Genet.">
        <title>Genomic mechanisms accounting for the adaptation to parasitism in nematode-trapping fungi.</title>
        <authorList>
            <person name="Meerupati T."/>
            <person name="Andersson K.M."/>
            <person name="Friman E."/>
            <person name="Kumar D."/>
            <person name="Tunlid A."/>
            <person name="Ahren D."/>
        </authorList>
    </citation>
    <scope>NUCLEOTIDE SEQUENCE [LARGE SCALE GENOMIC DNA]</scope>
    <source>
        <strain evidence="2 3">CBS 200.50</strain>
    </source>
</reference>
<evidence type="ECO:0000256" key="1">
    <source>
        <dbReference type="SAM" id="MobiDB-lite"/>
    </source>
</evidence>
<dbReference type="SUPFAM" id="SSF52047">
    <property type="entry name" value="RNI-like"/>
    <property type="match status" value="1"/>
</dbReference>
<dbReference type="STRING" id="1284197.S8AH02"/>
<proteinExistence type="predicted"/>
<dbReference type="PANTHER" id="PTHR13318:SF95">
    <property type="entry name" value="F-BOX PROTEIN YLR352W"/>
    <property type="match status" value="1"/>
</dbReference>